<feature type="domain" description="NmrA-like" evidence="3">
    <location>
        <begin position="54"/>
        <end position="303"/>
    </location>
</feature>
<dbReference type="Proteomes" id="UP001148614">
    <property type="component" value="Unassembled WGS sequence"/>
</dbReference>
<organism evidence="4 5">
    <name type="scientific">Xylaria arbuscula</name>
    <dbReference type="NCBI Taxonomy" id="114810"/>
    <lineage>
        <taxon>Eukaryota</taxon>
        <taxon>Fungi</taxon>
        <taxon>Dikarya</taxon>
        <taxon>Ascomycota</taxon>
        <taxon>Pezizomycotina</taxon>
        <taxon>Sordariomycetes</taxon>
        <taxon>Xylariomycetidae</taxon>
        <taxon>Xylariales</taxon>
        <taxon>Xylariaceae</taxon>
        <taxon>Xylaria</taxon>
    </lineage>
</organism>
<evidence type="ECO:0000259" key="3">
    <source>
        <dbReference type="Pfam" id="PF05368"/>
    </source>
</evidence>
<dbReference type="FunFam" id="3.40.50.720:FF:000528">
    <property type="entry name" value="Nucleoside-diphosphate-sugar epimerase family protein"/>
    <property type="match status" value="1"/>
</dbReference>
<comment type="caution">
    <text evidence="4">The sequence shown here is derived from an EMBL/GenBank/DDBJ whole genome shotgun (WGS) entry which is preliminary data.</text>
</comment>
<dbReference type="AlphaFoldDB" id="A0A9W8NHS1"/>
<evidence type="ECO:0000256" key="1">
    <source>
        <dbReference type="ARBA" id="ARBA00006328"/>
    </source>
</evidence>
<dbReference type="PANTHER" id="PTHR42748:SF25">
    <property type="entry name" value="NMRA FAMILY PROTEIN"/>
    <property type="match status" value="1"/>
</dbReference>
<dbReference type="InterPro" id="IPR008030">
    <property type="entry name" value="NmrA-like"/>
</dbReference>
<evidence type="ECO:0000313" key="4">
    <source>
        <dbReference type="EMBL" id="KAJ3576450.1"/>
    </source>
</evidence>
<comment type="similarity">
    <text evidence="1">Belongs to the NmrA-type oxidoreductase family.</text>
</comment>
<dbReference type="InterPro" id="IPR051164">
    <property type="entry name" value="NmrA-like_oxidored"/>
</dbReference>
<dbReference type="PANTHER" id="PTHR42748">
    <property type="entry name" value="NITROGEN METABOLITE REPRESSION PROTEIN NMRA FAMILY MEMBER"/>
    <property type="match status" value="1"/>
</dbReference>
<evidence type="ECO:0000313" key="5">
    <source>
        <dbReference type="Proteomes" id="UP001148614"/>
    </source>
</evidence>
<reference evidence="4" key="1">
    <citation type="submission" date="2022-07" db="EMBL/GenBank/DDBJ databases">
        <title>Genome Sequence of Xylaria arbuscula.</title>
        <authorList>
            <person name="Buettner E."/>
        </authorList>
    </citation>
    <scope>NUCLEOTIDE SEQUENCE</scope>
    <source>
        <strain evidence="4">VT107</strain>
    </source>
</reference>
<protein>
    <recommendedName>
        <fullName evidence="3">NmrA-like domain-containing protein</fullName>
    </recommendedName>
</protein>
<dbReference type="EMBL" id="JANPWZ010000475">
    <property type="protein sequence ID" value="KAJ3576450.1"/>
    <property type="molecule type" value="Genomic_DNA"/>
</dbReference>
<dbReference type="SUPFAM" id="SSF51735">
    <property type="entry name" value="NAD(P)-binding Rossmann-fold domains"/>
    <property type="match status" value="1"/>
</dbReference>
<dbReference type="Gene3D" id="3.40.50.720">
    <property type="entry name" value="NAD(P)-binding Rossmann-like Domain"/>
    <property type="match status" value="1"/>
</dbReference>
<proteinExistence type="inferred from homology"/>
<dbReference type="VEuPathDB" id="FungiDB:F4678DRAFT_456652"/>
<dbReference type="Gene3D" id="3.90.25.10">
    <property type="entry name" value="UDP-galactose 4-epimerase, domain 1"/>
    <property type="match status" value="1"/>
</dbReference>
<keyword evidence="2" id="KW-0521">NADP</keyword>
<name>A0A9W8NHS1_9PEZI</name>
<gene>
    <name evidence="4" type="ORF">NPX13_g3697</name>
</gene>
<dbReference type="Pfam" id="PF05368">
    <property type="entry name" value="NmrA"/>
    <property type="match status" value="1"/>
</dbReference>
<sequence length="366" mass="40845">MTFQGLVTIQQRYKERETIYLSFEFLLQGKNPILVTTKRNTRSRELQIALVIMSQVILVTGATGRQGGAVIEALLSQAPDDFTILAVTRDASQPAAKELENKSHSIKLVEGDLDDVPKLFEEAHRVAEQPIWGVYSVQVSMGKGVTTEGEIRQGKDLIDESIKAGVKHFVYSSVERGGDAASWNNRTPIPHFQTKYEIEHHLLSVTSEGQLGEDMGWTILRPVAFMDNLSPGFPTKVFLAALNNWLVDGDKAVQWIAVRDIGNFAALAFRYTHKWNHKAVGLAGDQLTMQELGEAFKSVTGHPTPLAYSFLGSALTFAVPEVRLMIGWFVSDGYSADVEARRDDYPDMMTFKEWLDVDSSFETAEW</sequence>
<dbReference type="GO" id="GO:0005634">
    <property type="term" value="C:nucleus"/>
    <property type="evidence" value="ECO:0007669"/>
    <property type="project" value="TreeGrafter"/>
</dbReference>
<evidence type="ECO:0000256" key="2">
    <source>
        <dbReference type="ARBA" id="ARBA00022857"/>
    </source>
</evidence>
<keyword evidence="5" id="KW-1185">Reference proteome</keyword>
<dbReference type="CDD" id="cd05251">
    <property type="entry name" value="NmrA_like_SDR_a"/>
    <property type="match status" value="1"/>
</dbReference>
<accession>A0A9W8NHS1</accession>
<dbReference type="InterPro" id="IPR036291">
    <property type="entry name" value="NAD(P)-bd_dom_sf"/>
</dbReference>